<protein>
    <recommendedName>
        <fullName evidence="3">glucose-1-phosphate thymidylyltransferase</fullName>
        <ecNumber evidence="3">2.7.7.24</ecNumber>
    </recommendedName>
</protein>
<keyword evidence="4 10" id="KW-0808">Transferase</keyword>
<evidence type="ECO:0000256" key="2">
    <source>
        <dbReference type="ARBA" id="ARBA00010480"/>
    </source>
</evidence>
<comment type="cofactor">
    <cofactor evidence="1">
        <name>Mg(2+)</name>
        <dbReference type="ChEBI" id="CHEBI:18420"/>
    </cofactor>
</comment>
<comment type="catalytic activity">
    <reaction evidence="8">
        <text>dTTP + alpha-D-glucose 1-phosphate + H(+) = dTDP-alpha-D-glucose + diphosphate</text>
        <dbReference type="Rhea" id="RHEA:15225"/>
        <dbReference type="ChEBI" id="CHEBI:15378"/>
        <dbReference type="ChEBI" id="CHEBI:33019"/>
        <dbReference type="ChEBI" id="CHEBI:37568"/>
        <dbReference type="ChEBI" id="CHEBI:57477"/>
        <dbReference type="ChEBI" id="CHEBI:58601"/>
        <dbReference type="EC" id="2.7.7.24"/>
    </reaction>
</comment>
<gene>
    <name evidence="10" type="ORF">F6X53_04680</name>
</gene>
<keyword evidence="6" id="KW-0479">Metal-binding</keyword>
<organism evidence="10 11">
    <name type="scientific">Methylobacterium soli</name>
    <dbReference type="NCBI Taxonomy" id="553447"/>
    <lineage>
        <taxon>Bacteria</taxon>
        <taxon>Pseudomonadati</taxon>
        <taxon>Pseudomonadota</taxon>
        <taxon>Alphaproteobacteria</taxon>
        <taxon>Hyphomicrobiales</taxon>
        <taxon>Methylobacteriaceae</taxon>
        <taxon>Methylobacterium</taxon>
    </lineage>
</organism>
<dbReference type="SUPFAM" id="SSF53448">
    <property type="entry name" value="Nucleotide-diphospho-sugar transferases"/>
    <property type="match status" value="1"/>
</dbReference>
<evidence type="ECO:0000259" key="9">
    <source>
        <dbReference type="Pfam" id="PF00483"/>
    </source>
</evidence>
<name>A0A6L3T317_9HYPH</name>
<comment type="similarity">
    <text evidence="2">Belongs to the glucose-1-phosphate thymidylyltransferase family.</text>
</comment>
<dbReference type="EMBL" id="VZZK01000003">
    <property type="protein sequence ID" value="KAB1080973.1"/>
    <property type="molecule type" value="Genomic_DNA"/>
</dbReference>
<dbReference type="PANTHER" id="PTHR43532">
    <property type="entry name" value="GLUCOSE-1-PHOSPHATE THYMIDYLYLTRANSFERASE"/>
    <property type="match status" value="1"/>
</dbReference>
<dbReference type="InterPro" id="IPR005835">
    <property type="entry name" value="NTP_transferase_dom"/>
</dbReference>
<comment type="caution">
    <text evidence="10">The sequence shown here is derived from an EMBL/GenBank/DDBJ whole genome shotgun (WGS) entry which is preliminary data.</text>
</comment>
<dbReference type="InterPro" id="IPR005907">
    <property type="entry name" value="G1P_thy_trans_s"/>
</dbReference>
<dbReference type="PANTHER" id="PTHR43532:SF1">
    <property type="entry name" value="GLUCOSE-1-PHOSPHATE THYMIDYLYLTRANSFERASE 1"/>
    <property type="match status" value="1"/>
</dbReference>
<proteinExistence type="inferred from homology"/>
<keyword evidence="11" id="KW-1185">Reference proteome</keyword>
<keyword evidence="5" id="KW-0548">Nucleotidyltransferase</keyword>
<evidence type="ECO:0000256" key="8">
    <source>
        <dbReference type="ARBA" id="ARBA00049336"/>
    </source>
</evidence>
<reference evidence="10 11" key="1">
    <citation type="submission" date="2019-09" db="EMBL/GenBank/DDBJ databases">
        <title>YIM 48816 draft genome.</title>
        <authorList>
            <person name="Jiang L."/>
        </authorList>
    </citation>
    <scope>NUCLEOTIDE SEQUENCE [LARGE SCALE GENOMIC DNA]</scope>
    <source>
        <strain evidence="10 11">YIM 48816</strain>
    </source>
</reference>
<evidence type="ECO:0000313" key="10">
    <source>
        <dbReference type="EMBL" id="KAB1080973.1"/>
    </source>
</evidence>
<dbReference type="AlphaFoldDB" id="A0A6L3T317"/>
<evidence type="ECO:0000256" key="6">
    <source>
        <dbReference type="ARBA" id="ARBA00022723"/>
    </source>
</evidence>
<dbReference type="OrthoDB" id="527131at2"/>
<sequence length="265" mass="28475">MWGIVPAAGRGSRIQPLAFSKELLPVGSRLRDGFACPCAVSEYLVERMLRAGATRICFVISPGKSDIVEYYGAGYGSVPIAYVVQPHAVGLCDAVFRALPLIAPDEPVIVGLPDTVWFPEEALRALPDDALSFLLFPVDQPERFDAVILDAENRVVEIQVKRAGANARWIWGAFKMPGRMLGELHAVWQARHCADEYIGTLMNAYLAEGGHAIGVKAGRSYVDVGTLDGYRSAIALLGEAEGNGTTGRLSLGEPGFRACAASLSR</sequence>
<dbReference type="EC" id="2.7.7.24" evidence="3"/>
<evidence type="ECO:0000256" key="7">
    <source>
        <dbReference type="ARBA" id="ARBA00022842"/>
    </source>
</evidence>
<dbReference type="GO" id="GO:0008879">
    <property type="term" value="F:glucose-1-phosphate thymidylyltransferase activity"/>
    <property type="evidence" value="ECO:0007669"/>
    <property type="project" value="UniProtKB-EC"/>
</dbReference>
<evidence type="ECO:0000313" key="11">
    <source>
        <dbReference type="Proteomes" id="UP000474159"/>
    </source>
</evidence>
<evidence type="ECO:0000256" key="4">
    <source>
        <dbReference type="ARBA" id="ARBA00022679"/>
    </source>
</evidence>
<accession>A0A6L3T317</accession>
<dbReference type="Gene3D" id="3.90.550.10">
    <property type="entry name" value="Spore Coat Polysaccharide Biosynthesis Protein SpsA, Chain A"/>
    <property type="match status" value="1"/>
</dbReference>
<evidence type="ECO:0000256" key="5">
    <source>
        <dbReference type="ARBA" id="ARBA00022695"/>
    </source>
</evidence>
<dbReference type="Proteomes" id="UP000474159">
    <property type="component" value="Unassembled WGS sequence"/>
</dbReference>
<keyword evidence="7" id="KW-0460">Magnesium</keyword>
<dbReference type="Pfam" id="PF00483">
    <property type="entry name" value="NTP_transferase"/>
    <property type="match status" value="1"/>
</dbReference>
<dbReference type="CDD" id="cd04181">
    <property type="entry name" value="NTP_transferase"/>
    <property type="match status" value="1"/>
</dbReference>
<dbReference type="GO" id="GO:0046872">
    <property type="term" value="F:metal ion binding"/>
    <property type="evidence" value="ECO:0007669"/>
    <property type="project" value="UniProtKB-KW"/>
</dbReference>
<evidence type="ECO:0000256" key="1">
    <source>
        <dbReference type="ARBA" id="ARBA00001946"/>
    </source>
</evidence>
<feature type="domain" description="Nucleotidyl transferase" evidence="9">
    <location>
        <begin position="3"/>
        <end position="235"/>
    </location>
</feature>
<evidence type="ECO:0000256" key="3">
    <source>
        <dbReference type="ARBA" id="ARBA00012461"/>
    </source>
</evidence>
<dbReference type="RefSeq" id="WP_150997685.1">
    <property type="nucleotide sequence ID" value="NZ_BPQY01000024.1"/>
</dbReference>
<dbReference type="InterPro" id="IPR029044">
    <property type="entry name" value="Nucleotide-diphossugar_trans"/>
</dbReference>